<sequence length="120" mass="13231">MFRNLSFCFGLAIICSLPSVSLAELAKITDKAQFVEIVNGKTLSRPLVRLEVTPDGKIAGTGATFPIEGSWKWDSGFFCRDLIWGGDSLGYNCQEVRVNGSSIRFTADRGNGDYADFRIR</sequence>
<dbReference type="Proteomes" id="UP000777935">
    <property type="component" value="Unassembled WGS sequence"/>
</dbReference>
<keyword evidence="1" id="KW-0732">Signal</keyword>
<evidence type="ECO:0000313" key="2">
    <source>
        <dbReference type="EMBL" id="NSX54070.1"/>
    </source>
</evidence>
<accession>A0ABX2ISL9</accession>
<gene>
    <name evidence="2" type="ORF">HRQ87_04560</name>
</gene>
<evidence type="ECO:0000256" key="1">
    <source>
        <dbReference type="SAM" id="SignalP"/>
    </source>
</evidence>
<comment type="caution">
    <text evidence="2">The sequence shown here is derived from an EMBL/GenBank/DDBJ whole genome shotgun (WGS) entry which is preliminary data.</text>
</comment>
<proteinExistence type="predicted"/>
<dbReference type="EMBL" id="JABUFE010000002">
    <property type="protein sequence ID" value="NSX54070.1"/>
    <property type="molecule type" value="Genomic_DNA"/>
</dbReference>
<reference evidence="2 3" key="1">
    <citation type="submission" date="2020-06" db="EMBL/GenBank/DDBJ databases">
        <title>Sulfitobacter algicola sp. nov., isolated from green algae.</title>
        <authorList>
            <person name="Wang C."/>
        </authorList>
    </citation>
    <scope>NUCLEOTIDE SEQUENCE [LARGE SCALE GENOMIC DNA]</scope>
    <source>
        <strain evidence="2 3">1151</strain>
    </source>
</reference>
<name>A0ABX2ISL9_9RHOB</name>
<evidence type="ECO:0000313" key="3">
    <source>
        <dbReference type="Proteomes" id="UP000777935"/>
    </source>
</evidence>
<feature type="chain" id="PRO_5045618446" evidence="1">
    <location>
        <begin position="24"/>
        <end position="120"/>
    </location>
</feature>
<feature type="signal peptide" evidence="1">
    <location>
        <begin position="1"/>
        <end position="23"/>
    </location>
</feature>
<organism evidence="2 3">
    <name type="scientific">Parasulfitobacter algicola</name>
    <dbReference type="NCBI Taxonomy" id="2614809"/>
    <lineage>
        <taxon>Bacteria</taxon>
        <taxon>Pseudomonadati</taxon>
        <taxon>Pseudomonadota</taxon>
        <taxon>Alphaproteobacteria</taxon>
        <taxon>Rhodobacterales</taxon>
        <taxon>Roseobacteraceae</taxon>
        <taxon>Parasulfitobacter</taxon>
    </lineage>
</organism>
<protein>
    <submittedName>
        <fullName evidence="2">Dihydrodipicolinate reductase</fullName>
    </submittedName>
</protein>
<dbReference type="RefSeq" id="WP_174135713.1">
    <property type="nucleotide sequence ID" value="NZ_JABUFE010000002.1"/>
</dbReference>
<keyword evidence="3" id="KW-1185">Reference proteome</keyword>